<dbReference type="EMBL" id="BMAT01007045">
    <property type="protein sequence ID" value="GFS25117.1"/>
    <property type="molecule type" value="Genomic_DNA"/>
</dbReference>
<proteinExistence type="inferred from homology"/>
<dbReference type="AlphaFoldDB" id="A0AAV4JUE1"/>
<dbReference type="PANTHER" id="PTHR11941:SF171">
    <property type="entry name" value="SD19268P"/>
    <property type="match status" value="1"/>
</dbReference>
<sequence>MALAGTAHRIRQFQIVTSHFINKGAAHRSMNRRQSSTYSFESSEKYFQIKMLDGDRNGLAVMSMKHHKGVNSMGYSFMRQFLESMEELRLQDHIRALVLRSDVPKIFCAGADLKERLVMPIPEVYGFVAMLRRAVTELHNLPMPTIAAIDGAALGGGLEIALGCDLRVAASNAKIGLVETSLAIFPGAGGTQRLPRLVGPSVAKELIFTSRRLNGWQALDKGVVNDCVDQNEAGDAAFHRSLELADEILPNGPLAVRMAKLAINNGIEVDIDSGMAYEEAYYARVIFVV</sequence>
<dbReference type="Gene3D" id="1.10.12.10">
    <property type="entry name" value="Lyase 2-enoyl-coa Hydratase, Chain A, domain 2"/>
    <property type="match status" value="1"/>
</dbReference>
<dbReference type="PROSITE" id="PS00166">
    <property type="entry name" value="ENOYL_COA_HYDRATASE"/>
    <property type="match status" value="1"/>
</dbReference>
<protein>
    <submittedName>
        <fullName evidence="4">Enoyl-CoA hydratase domain-containing protein 2, mitochondrial</fullName>
    </submittedName>
</protein>
<reference evidence="4 5" key="1">
    <citation type="journal article" date="2021" name="Elife">
        <title>Chloroplast acquisition without the gene transfer in kleptoplastic sea slugs, Plakobranchus ocellatus.</title>
        <authorList>
            <person name="Maeda T."/>
            <person name="Takahashi S."/>
            <person name="Yoshida T."/>
            <person name="Shimamura S."/>
            <person name="Takaki Y."/>
            <person name="Nagai Y."/>
            <person name="Toyoda A."/>
            <person name="Suzuki Y."/>
            <person name="Arimoto A."/>
            <person name="Ishii H."/>
            <person name="Satoh N."/>
            <person name="Nishiyama T."/>
            <person name="Hasebe M."/>
            <person name="Maruyama T."/>
            <person name="Minagawa J."/>
            <person name="Obokata J."/>
            <person name="Shigenobu S."/>
        </authorList>
    </citation>
    <scope>NUCLEOTIDE SEQUENCE [LARGE SCALE GENOMIC DNA]</scope>
</reference>
<comment type="caution">
    <text evidence="4">The sequence shown here is derived from an EMBL/GenBank/DDBJ whole genome shotgun (WGS) entry which is preliminary data.</text>
</comment>
<evidence type="ECO:0000256" key="3">
    <source>
        <dbReference type="RuleBase" id="RU003707"/>
    </source>
</evidence>
<dbReference type="InterPro" id="IPR029045">
    <property type="entry name" value="ClpP/crotonase-like_dom_sf"/>
</dbReference>
<dbReference type="Proteomes" id="UP000762676">
    <property type="component" value="Unassembled WGS sequence"/>
</dbReference>
<dbReference type="InterPro" id="IPR018376">
    <property type="entry name" value="Enoyl-CoA_hyd/isom_CS"/>
</dbReference>
<evidence type="ECO:0000313" key="5">
    <source>
        <dbReference type="Proteomes" id="UP000762676"/>
    </source>
</evidence>
<dbReference type="SUPFAM" id="SSF52096">
    <property type="entry name" value="ClpP/crotonase"/>
    <property type="match status" value="1"/>
</dbReference>
<gene>
    <name evidence="4" type="ORF">ElyMa_003433400</name>
</gene>
<organism evidence="4 5">
    <name type="scientific">Elysia marginata</name>
    <dbReference type="NCBI Taxonomy" id="1093978"/>
    <lineage>
        <taxon>Eukaryota</taxon>
        <taxon>Metazoa</taxon>
        <taxon>Spiralia</taxon>
        <taxon>Lophotrochozoa</taxon>
        <taxon>Mollusca</taxon>
        <taxon>Gastropoda</taxon>
        <taxon>Heterobranchia</taxon>
        <taxon>Euthyneura</taxon>
        <taxon>Panpulmonata</taxon>
        <taxon>Sacoglossa</taxon>
        <taxon>Placobranchoidea</taxon>
        <taxon>Plakobranchidae</taxon>
        <taxon>Elysia</taxon>
    </lineage>
</organism>
<dbReference type="InterPro" id="IPR001753">
    <property type="entry name" value="Enoyl-CoA_hydra/iso"/>
</dbReference>
<dbReference type="Gene3D" id="3.90.226.10">
    <property type="entry name" value="2-enoyl-CoA Hydratase, Chain A, domain 1"/>
    <property type="match status" value="1"/>
</dbReference>
<dbReference type="GO" id="GO:0005739">
    <property type="term" value="C:mitochondrion"/>
    <property type="evidence" value="ECO:0007669"/>
    <property type="project" value="TreeGrafter"/>
</dbReference>
<dbReference type="InterPro" id="IPR014748">
    <property type="entry name" value="Enoyl-CoA_hydra_C"/>
</dbReference>
<comment type="similarity">
    <text evidence="1 3">Belongs to the enoyl-CoA hydratase/isomerase family.</text>
</comment>
<accession>A0AAV4JUE1</accession>
<dbReference type="GO" id="GO:0016829">
    <property type="term" value="F:lyase activity"/>
    <property type="evidence" value="ECO:0007669"/>
    <property type="project" value="UniProtKB-KW"/>
</dbReference>
<dbReference type="GO" id="GO:0006635">
    <property type="term" value="P:fatty acid beta-oxidation"/>
    <property type="evidence" value="ECO:0007669"/>
    <property type="project" value="TreeGrafter"/>
</dbReference>
<name>A0AAV4JUE1_9GAST</name>
<evidence type="ECO:0000313" key="4">
    <source>
        <dbReference type="EMBL" id="GFS25117.1"/>
    </source>
</evidence>
<evidence type="ECO:0000256" key="2">
    <source>
        <dbReference type="ARBA" id="ARBA00023239"/>
    </source>
</evidence>
<dbReference type="CDD" id="cd06558">
    <property type="entry name" value="crotonase-like"/>
    <property type="match status" value="1"/>
</dbReference>
<keyword evidence="2" id="KW-0456">Lyase</keyword>
<keyword evidence="5" id="KW-1185">Reference proteome</keyword>
<dbReference type="FunFam" id="3.90.226.10:FF:000009">
    <property type="entry name" value="Carnitinyl-CoA dehydratase"/>
    <property type="match status" value="1"/>
</dbReference>
<dbReference type="PANTHER" id="PTHR11941">
    <property type="entry name" value="ENOYL-COA HYDRATASE-RELATED"/>
    <property type="match status" value="1"/>
</dbReference>
<evidence type="ECO:0000256" key="1">
    <source>
        <dbReference type="ARBA" id="ARBA00005254"/>
    </source>
</evidence>
<dbReference type="Pfam" id="PF00378">
    <property type="entry name" value="ECH_1"/>
    <property type="match status" value="1"/>
</dbReference>